<evidence type="ECO:0000313" key="1">
    <source>
        <dbReference type="EMBL" id="EPS33993.1"/>
    </source>
</evidence>
<dbReference type="EMBL" id="KB644415">
    <property type="protein sequence ID" value="EPS33993.1"/>
    <property type="molecule type" value="Genomic_DNA"/>
</dbReference>
<gene>
    <name evidence="1" type="ORF">PDE_08955</name>
</gene>
<protein>
    <submittedName>
        <fullName evidence="1">Uncharacterized protein</fullName>
    </submittedName>
</protein>
<organism evidence="1 2">
    <name type="scientific">Penicillium oxalicum (strain 114-2 / CGMCC 5302)</name>
    <name type="common">Penicillium decumbens</name>
    <dbReference type="NCBI Taxonomy" id="933388"/>
    <lineage>
        <taxon>Eukaryota</taxon>
        <taxon>Fungi</taxon>
        <taxon>Dikarya</taxon>
        <taxon>Ascomycota</taxon>
        <taxon>Pezizomycotina</taxon>
        <taxon>Eurotiomycetes</taxon>
        <taxon>Eurotiomycetidae</taxon>
        <taxon>Eurotiales</taxon>
        <taxon>Aspergillaceae</taxon>
        <taxon>Penicillium</taxon>
    </lineage>
</organism>
<accession>S8B563</accession>
<dbReference type="HOGENOM" id="CLU_2373467_0_0_1"/>
<proteinExistence type="predicted"/>
<dbReference type="AlphaFoldDB" id="S8B563"/>
<reference evidence="1 2" key="1">
    <citation type="journal article" date="2013" name="PLoS ONE">
        <title>Genomic and secretomic analyses reveal unique features of the lignocellulolytic enzyme system of Penicillium decumbens.</title>
        <authorList>
            <person name="Liu G."/>
            <person name="Zhang L."/>
            <person name="Wei X."/>
            <person name="Zou G."/>
            <person name="Qin Y."/>
            <person name="Ma L."/>
            <person name="Li J."/>
            <person name="Zheng H."/>
            <person name="Wang S."/>
            <person name="Wang C."/>
            <person name="Xun L."/>
            <person name="Zhao G.-P."/>
            <person name="Zhou Z."/>
            <person name="Qu Y."/>
        </authorList>
    </citation>
    <scope>NUCLEOTIDE SEQUENCE [LARGE SCALE GENOMIC DNA]</scope>
    <source>
        <strain evidence="2">114-2 / CGMCC 5302</strain>
    </source>
</reference>
<keyword evidence="2" id="KW-1185">Reference proteome</keyword>
<dbReference type="Proteomes" id="UP000019376">
    <property type="component" value="Unassembled WGS sequence"/>
</dbReference>
<evidence type="ECO:0000313" key="2">
    <source>
        <dbReference type="Proteomes" id="UP000019376"/>
    </source>
</evidence>
<sequence length="95" mass="11113">MELLRVDQRSLSSGYGADDFEQHKHVMVSMEPWLPCSRALYDVRIEQMMFEMRKEMAGTGGGTRIPVDRRRRQLQKGWRSLVRGFDPVSSVTHTW</sequence>
<name>S8B563_PENO1</name>